<name>A0ACB9LCK1_BAUVA</name>
<reference evidence="1 2" key="1">
    <citation type="journal article" date="2022" name="DNA Res.">
        <title>Chromosomal-level genome assembly of the orchid tree Bauhinia variegata (Leguminosae; Cercidoideae) supports the allotetraploid origin hypothesis of Bauhinia.</title>
        <authorList>
            <person name="Zhong Y."/>
            <person name="Chen Y."/>
            <person name="Zheng D."/>
            <person name="Pang J."/>
            <person name="Liu Y."/>
            <person name="Luo S."/>
            <person name="Meng S."/>
            <person name="Qian L."/>
            <person name="Wei D."/>
            <person name="Dai S."/>
            <person name="Zhou R."/>
        </authorList>
    </citation>
    <scope>NUCLEOTIDE SEQUENCE [LARGE SCALE GENOMIC DNA]</scope>
    <source>
        <strain evidence="1">BV-YZ2020</strain>
    </source>
</reference>
<proteinExistence type="predicted"/>
<gene>
    <name evidence="1" type="ORF">L6164_030479</name>
</gene>
<dbReference type="Proteomes" id="UP000828941">
    <property type="component" value="Chromosome 12"/>
</dbReference>
<sequence length="108" mass="11993">MAQILSCTTAAEIWKNLHDSFACSSRANVMELRLQLQTTKKCNLSMWEYILKFRHTCDNLRAIGEGVTDDDQIMAILGGLGSEYNPIVASVAFESISAETLQSHLLRG</sequence>
<evidence type="ECO:0000313" key="1">
    <source>
        <dbReference type="EMBL" id="KAI4307275.1"/>
    </source>
</evidence>
<evidence type="ECO:0000313" key="2">
    <source>
        <dbReference type="Proteomes" id="UP000828941"/>
    </source>
</evidence>
<organism evidence="1 2">
    <name type="scientific">Bauhinia variegata</name>
    <name type="common">Purple orchid tree</name>
    <name type="synonym">Phanera variegata</name>
    <dbReference type="NCBI Taxonomy" id="167791"/>
    <lineage>
        <taxon>Eukaryota</taxon>
        <taxon>Viridiplantae</taxon>
        <taxon>Streptophyta</taxon>
        <taxon>Embryophyta</taxon>
        <taxon>Tracheophyta</taxon>
        <taxon>Spermatophyta</taxon>
        <taxon>Magnoliopsida</taxon>
        <taxon>eudicotyledons</taxon>
        <taxon>Gunneridae</taxon>
        <taxon>Pentapetalae</taxon>
        <taxon>rosids</taxon>
        <taxon>fabids</taxon>
        <taxon>Fabales</taxon>
        <taxon>Fabaceae</taxon>
        <taxon>Cercidoideae</taxon>
        <taxon>Cercideae</taxon>
        <taxon>Bauhiniinae</taxon>
        <taxon>Bauhinia</taxon>
    </lineage>
</organism>
<comment type="caution">
    <text evidence="1">The sequence shown here is derived from an EMBL/GenBank/DDBJ whole genome shotgun (WGS) entry which is preliminary data.</text>
</comment>
<keyword evidence="2" id="KW-1185">Reference proteome</keyword>
<dbReference type="EMBL" id="CM039437">
    <property type="protein sequence ID" value="KAI4307275.1"/>
    <property type="molecule type" value="Genomic_DNA"/>
</dbReference>
<accession>A0ACB9LCK1</accession>
<protein>
    <submittedName>
        <fullName evidence="1">Uncharacterized protein</fullName>
    </submittedName>
</protein>